<evidence type="ECO:0000256" key="1">
    <source>
        <dbReference type="SAM" id="MobiDB-lite"/>
    </source>
</evidence>
<dbReference type="PANTHER" id="PTHR33829:SF2">
    <property type="entry name" value="OS04G0386700 PROTEIN"/>
    <property type="match status" value="1"/>
</dbReference>
<evidence type="ECO:0000256" key="2">
    <source>
        <dbReference type="SAM" id="Phobius"/>
    </source>
</evidence>
<name>A0ABR2CBD8_9ROSI</name>
<keyword evidence="2" id="KW-1133">Transmembrane helix</keyword>
<gene>
    <name evidence="4" type="ORF">V6N12_049460</name>
</gene>
<accession>A0ABR2CBD8</accession>
<evidence type="ECO:0000313" key="4">
    <source>
        <dbReference type="EMBL" id="KAK8516742.1"/>
    </source>
</evidence>
<evidence type="ECO:0000313" key="5">
    <source>
        <dbReference type="Proteomes" id="UP001472677"/>
    </source>
</evidence>
<keyword evidence="2" id="KW-0472">Membrane</keyword>
<dbReference type="Proteomes" id="UP001472677">
    <property type="component" value="Unassembled WGS sequence"/>
</dbReference>
<keyword evidence="5" id="KW-1185">Reference proteome</keyword>
<feature type="transmembrane region" description="Helical" evidence="2">
    <location>
        <begin position="68"/>
        <end position="90"/>
    </location>
</feature>
<comment type="caution">
    <text evidence="4">The sequence shown here is derived from an EMBL/GenBank/DDBJ whole genome shotgun (WGS) entry which is preliminary data.</text>
</comment>
<dbReference type="Pfam" id="PF24867">
    <property type="entry name" value="DUF7733"/>
    <property type="match status" value="1"/>
</dbReference>
<dbReference type="PANTHER" id="PTHR33829">
    <property type="entry name" value="OSJNBA0044M19.10 PROTEIN"/>
    <property type="match status" value="1"/>
</dbReference>
<dbReference type="EMBL" id="JBBPBM010000057">
    <property type="protein sequence ID" value="KAK8516742.1"/>
    <property type="molecule type" value="Genomic_DNA"/>
</dbReference>
<sequence>MSGVSFAMAPRSKLVGRKPEHKPLHQQLPQQQSAAGGIMGPSALRLPIPPLCIYCSQEIFRGSKVFRFYVIVITTIRLFLQLAHVLGGFARGNNHDVRMATPRLFLLSFQKM</sequence>
<evidence type="ECO:0000259" key="3">
    <source>
        <dbReference type="Pfam" id="PF24867"/>
    </source>
</evidence>
<reference evidence="4 5" key="1">
    <citation type="journal article" date="2024" name="G3 (Bethesda)">
        <title>Genome assembly of Hibiscus sabdariffa L. provides insights into metabolisms of medicinal natural products.</title>
        <authorList>
            <person name="Kim T."/>
        </authorList>
    </citation>
    <scope>NUCLEOTIDE SEQUENCE [LARGE SCALE GENOMIC DNA]</scope>
    <source>
        <strain evidence="4">TK-2024</strain>
        <tissue evidence="4">Old leaves</tissue>
    </source>
</reference>
<dbReference type="InterPro" id="IPR056635">
    <property type="entry name" value="DUF7733"/>
</dbReference>
<protein>
    <recommendedName>
        <fullName evidence="3">DUF7733 domain-containing protein</fullName>
    </recommendedName>
</protein>
<feature type="domain" description="DUF7733" evidence="3">
    <location>
        <begin position="56"/>
        <end position="110"/>
    </location>
</feature>
<keyword evidence="2" id="KW-0812">Transmembrane</keyword>
<organism evidence="4 5">
    <name type="scientific">Hibiscus sabdariffa</name>
    <name type="common">roselle</name>
    <dbReference type="NCBI Taxonomy" id="183260"/>
    <lineage>
        <taxon>Eukaryota</taxon>
        <taxon>Viridiplantae</taxon>
        <taxon>Streptophyta</taxon>
        <taxon>Embryophyta</taxon>
        <taxon>Tracheophyta</taxon>
        <taxon>Spermatophyta</taxon>
        <taxon>Magnoliopsida</taxon>
        <taxon>eudicotyledons</taxon>
        <taxon>Gunneridae</taxon>
        <taxon>Pentapetalae</taxon>
        <taxon>rosids</taxon>
        <taxon>malvids</taxon>
        <taxon>Malvales</taxon>
        <taxon>Malvaceae</taxon>
        <taxon>Malvoideae</taxon>
        <taxon>Hibiscus</taxon>
    </lineage>
</organism>
<proteinExistence type="predicted"/>
<feature type="region of interest" description="Disordered" evidence="1">
    <location>
        <begin position="1"/>
        <end position="35"/>
    </location>
</feature>